<feature type="region of interest" description="Disordered" evidence="1">
    <location>
        <begin position="116"/>
        <end position="150"/>
    </location>
</feature>
<evidence type="ECO:0000256" key="1">
    <source>
        <dbReference type="SAM" id="MobiDB-lite"/>
    </source>
</evidence>
<dbReference type="AlphaFoldDB" id="A0AAN8FHY0"/>
<evidence type="ECO:0000313" key="3">
    <source>
        <dbReference type="Proteomes" id="UP001331761"/>
    </source>
</evidence>
<dbReference type="Proteomes" id="UP001331761">
    <property type="component" value="Unassembled WGS sequence"/>
</dbReference>
<sequence>MMGPLGQQQSYNTSTTTPRRQQDERHRNTQASIAIVITEQDPGLSFAPDGGVTNYGFADLPPRYDQLFKIDEPPPLYASVRSSQTITSRRQAVDTSFDGNEASFLPQYEPNFAPTSAHHSTMDGSVIGSSSTRSRSVLSETQRATSSERDIEGISQRIQSHMQAVHERYCENVVSTSMGT</sequence>
<accession>A0AAN8FHY0</accession>
<feature type="compositionally biased region" description="Polar residues" evidence="1">
    <location>
        <begin position="1"/>
        <end position="19"/>
    </location>
</feature>
<dbReference type="EMBL" id="WIXE01014302">
    <property type="protein sequence ID" value="KAK5974397.1"/>
    <property type="molecule type" value="Genomic_DNA"/>
</dbReference>
<feature type="region of interest" description="Disordered" evidence="1">
    <location>
        <begin position="1"/>
        <end position="28"/>
    </location>
</feature>
<organism evidence="2 3">
    <name type="scientific">Trichostrongylus colubriformis</name>
    <name type="common">Black scour worm</name>
    <dbReference type="NCBI Taxonomy" id="6319"/>
    <lineage>
        <taxon>Eukaryota</taxon>
        <taxon>Metazoa</taxon>
        <taxon>Ecdysozoa</taxon>
        <taxon>Nematoda</taxon>
        <taxon>Chromadorea</taxon>
        <taxon>Rhabditida</taxon>
        <taxon>Rhabditina</taxon>
        <taxon>Rhabditomorpha</taxon>
        <taxon>Strongyloidea</taxon>
        <taxon>Trichostrongylidae</taxon>
        <taxon>Trichostrongylus</taxon>
    </lineage>
</organism>
<feature type="compositionally biased region" description="Low complexity" evidence="1">
    <location>
        <begin position="124"/>
        <end position="139"/>
    </location>
</feature>
<protein>
    <submittedName>
        <fullName evidence="2">Uncharacterized protein</fullName>
    </submittedName>
</protein>
<proteinExistence type="predicted"/>
<evidence type="ECO:0000313" key="2">
    <source>
        <dbReference type="EMBL" id="KAK5974397.1"/>
    </source>
</evidence>
<keyword evidence="3" id="KW-1185">Reference proteome</keyword>
<reference evidence="2 3" key="1">
    <citation type="submission" date="2019-10" db="EMBL/GenBank/DDBJ databases">
        <title>Assembly and Annotation for the nematode Trichostrongylus colubriformis.</title>
        <authorList>
            <person name="Martin J."/>
        </authorList>
    </citation>
    <scope>NUCLEOTIDE SEQUENCE [LARGE SCALE GENOMIC DNA]</scope>
    <source>
        <strain evidence="2">G859</strain>
        <tissue evidence="2">Whole worm</tissue>
    </source>
</reference>
<gene>
    <name evidence="2" type="ORF">GCK32_005953</name>
</gene>
<comment type="caution">
    <text evidence="2">The sequence shown here is derived from an EMBL/GenBank/DDBJ whole genome shotgun (WGS) entry which is preliminary data.</text>
</comment>
<name>A0AAN8FHY0_TRICO</name>